<accession>A0A7J7ICR3</accession>
<proteinExistence type="inferred from homology"/>
<sequence length="168" mass="19059">MALRHSSLDERLLSTSIVQHLGFLRMQTQRFARRLLERHTGRWWRGAKTKAKKSALSENRAETGVTSTNAPTERSREQARTWSALNIIKGGTGPPKQPLSAYPDWLWTLLAPENNLPLRTLRQRFEALAAQGGIANAELKLGHKATQRLLKLQNRAEIKMRNLEGTLM</sequence>
<comment type="caution">
    <text evidence="9">The sequence shown here is derived from an EMBL/GenBank/DDBJ whole genome shotgun (WGS) entry which is preliminary data.</text>
</comment>
<name>A0A7J7ICR3_9RHOD</name>
<evidence type="ECO:0000256" key="8">
    <source>
        <dbReference type="SAM" id="MobiDB-lite"/>
    </source>
</evidence>
<dbReference type="InterPro" id="IPR013870">
    <property type="entry name" value="Ribosomal_mL54"/>
</dbReference>
<keyword evidence="3" id="KW-0689">Ribosomal protein</keyword>
<evidence type="ECO:0000313" key="9">
    <source>
        <dbReference type="EMBL" id="KAF6000818.1"/>
    </source>
</evidence>
<dbReference type="PANTHER" id="PTHR28595:SF1">
    <property type="entry name" value="LARGE RIBOSOMAL SUBUNIT PROTEIN ML54"/>
    <property type="match status" value="1"/>
</dbReference>
<evidence type="ECO:0000256" key="2">
    <source>
        <dbReference type="ARBA" id="ARBA00022946"/>
    </source>
</evidence>
<comment type="similarity">
    <text evidence="6">Belongs to the mitochondrion-specific ribosomal protein mL54 family.</text>
</comment>
<organism evidence="9 10">
    <name type="scientific">Cyanidiococcus yangmingshanensis</name>
    <dbReference type="NCBI Taxonomy" id="2690220"/>
    <lineage>
        <taxon>Eukaryota</taxon>
        <taxon>Rhodophyta</taxon>
        <taxon>Bangiophyceae</taxon>
        <taxon>Cyanidiales</taxon>
        <taxon>Cyanidiaceae</taxon>
        <taxon>Cyanidiococcus</taxon>
    </lineage>
</organism>
<keyword evidence="4" id="KW-0496">Mitochondrion</keyword>
<protein>
    <recommendedName>
        <fullName evidence="7">Large ribosomal subunit protein mL54</fullName>
    </recommendedName>
</protein>
<evidence type="ECO:0000256" key="4">
    <source>
        <dbReference type="ARBA" id="ARBA00023128"/>
    </source>
</evidence>
<keyword evidence="5" id="KW-0687">Ribonucleoprotein</keyword>
<dbReference type="Pfam" id="PF08561">
    <property type="entry name" value="Ribosomal_L37"/>
    <property type="match status" value="1"/>
</dbReference>
<evidence type="ECO:0000256" key="1">
    <source>
        <dbReference type="ARBA" id="ARBA00004173"/>
    </source>
</evidence>
<evidence type="ECO:0000313" key="10">
    <source>
        <dbReference type="Proteomes" id="UP000530660"/>
    </source>
</evidence>
<keyword evidence="2" id="KW-0809">Transit peptide</keyword>
<dbReference type="GO" id="GO:0003735">
    <property type="term" value="F:structural constituent of ribosome"/>
    <property type="evidence" value="ECO:0007669"/>
    <property type="project" value="TreeGrafter"/>
</dbReference>
<gene>
    <name evidence="9" type="ORF">F1559_000836</name>
</gene>
<keyword evidence="10" id="KW-1185">Reference proteome</keyword>
<evidence type="ECO:0000256" key="7">
    <source>
        <dbReference type="ARBA" id="ARBA00035179"/>
    </source>
</evidence>
<evidence type="ECO:0000256" key="6">
    <source>
        <dbReference type="ARBA" id="ARBA00033752"/>
    </source>
</evidence>
<reference evidence="9 10" key="1">
    <citation type="journal article" date="2020" name="J. Phycol.">
        <title>Comparative genome analysis reveals Cyanidiococcus gen. nov., a new extremophilic red algal genus sister to Cyanidioschyzon (Cyanidioschyzonaceae, Rhodophyta).</title>
        <authorList>
            <person name="Liu S.-L."/>
            <person name="Chiang Y.-R."/>
            <person name="Yoon H.S."/>
            <person name="Fu H.-Y."/>
        </authorList>
    </citation>
    <scope>NUCLEOTIDE SEQUENCE [LARGE SCALE GENOMIC DNA]</scope>
    <source>
        <strain evidence="9 10">THAL066</strain>
    </source>
</reference>
<dbReference type="OrthoDB" id="10252718at2759"/>
<dbReference type="Proteomes" id="UP000530660">
    <property type="component" value="Unassembled WGS sequence"/>
</dbReference>
<dbReference type="AlphaFoldDB" id="A0A7J7ICR3"/>
<dbReference type="GO" id="GO:0005762">
    <property type="term" value="C:mitochondrial large ribosomal subunit"/>
    <property type="evidence" value="ECO:0007669"/>
    <property type="project" value="TreeGrafter"/>
</dbReference>
<dbReference type="EMBL" id="VWRR01000017">
    <property type="protein sequence ID" value="KAF6000818.1"/>
    <property type="molecule type" value="Genomic_DNA"/>
</dbReference>
<comment type="subcellular location">
    <subcellularLocation>
        <location evidence="1">Mitochondrion</location>
    </subcellularLocation>
</comment>
<evidence type="ECO:0000256" key="5">
    <source>
        <dbReference type="ARBA" id="ARBA00023274"/>
    </source>
</evidence>
<feature type="region of interest" description="Disordered" evidence="8">
    <location>
        <begin position="47"/>
        <end position="78"/>
    </location>
</feature>
<evidence type="ECO:0000256" key="3">
    <source>
        <dbReference type="ARBA" id="ARBA00022980"/>
    </source>
</evidence>
<dbReference type="PANTHER" id="PTHR28595">
    <property type="entry name" value="39S RIBOSOMAL PROTEIN L54, MITOCHONDRIAL"/>
    <property type="match status" value="1"/>
</dbReference>